<reference evidence="4" key="3">
    <citation type="submission" date="2018-10" db="EMBL/GenBank/DDBJ databases">
        <authorList>
            <person name="Whitman W."/>
            <person name="Huntemann M."/>
            <person name="Clum A."/>
            <person name="Pillay M."/>
            <person name="Palaniappan K."/>
            <person name="Varghese N."/>
            <person name="Mikhailova N."/>
            <person name="Stamatis D."/>
            <person name="Reddy T."/>
            <person name="Daum C."/>
            <person name="Shapiro N."/>
            <person name="Ivanova N."/>
            <person name="Kyrpides N."/>
            <person name="Woyke T."/>
        </authorList>
    </citation>
    <scope>NUCLEOTIDE SEQUENCE</scope>
    <source>
        <strain evidence="4">CGMCC 1.10124</strain>
    </source>
</reference>
<proteinExistence type="predicted"/>
<dbReference type="Pfam" id="PF00903">
    <property type="entry name" value="Glyoxalase"/>
    <property type="match status" value="2"/>
</dbReference>
<dbReference type="Proteomes" id="UP000282007">
    <property type="component" value="Chromosome"/>
</dbReference>
<dbReference type="AlphaFoldDB" id="A0A3M0D8M9"/>
<reference evidence="4 5" key="1">
    <citation type="journal article" date="2015" name="Stand. Genomic Sci.">
        <title>Genomic Encyclopedia of Bacterial and Archaeal Type Strains, Phase III: the genomes of soil and plant-associated and newly described type strains.</title>
        <authorList>
            <person name="Whitman W.B."/>
            <person name="Woyke T."/>
            <person name="Klenk H.P."/>
            <person name="Zhou Y."/>
            <person name="Lilburn T.G."/>
            <person name="Beck B.J."/>
            <person name="De Vos P."/>
            <person name="Vandamme P."/>
            <person name="Eisen J.A."/>
            <person name="Garrity G."/>
            <person name="Hugenholtz P."/>
            <person name="Kyrpides N.C."/>
        </authorList>
    </citation>
    <scope>NUCLEOTIDE SEQUENCE [LARGE SCALE GENOMIC DNA]</scope>
    <source>
        <strain evidence="4 5">CGMCC 1.10124</strain>
    </source>
</reference>
<feature type="domain" description="VOC" evidence="2">
    <location>
        <begin position="158"/>
        <end position="270"/>
    </location>
</feature>
<protein>
    <submittedName>
        <fullName evidence="4">Catechol 2,3-dioxygenase</fullName>
    </submittedName>
    <submittedName>
        <fullName evidence="3">VOC family protein</fullName>
    </submittedName>
</protein>
<accession>A0A3M0D8M9</accession>
<keyword evidence="4" id="KW-0560">Oxidoreductase</keyword>
<dbReference type="PANTHER" id="PTHR43279">
    <property type="entry name" value="CATECHOL-2,3-DIOXYGENASE"/>
    <property type="match status" value="1"/>
</dbReference>
<dbReference type="KEGG" id="haer:DU502_14330"/>
<keyword evidence="6" id="KW-1185">Reference proteome</keyword>
<dbReference type="Proteomes" id="UP000277326">
    <property type="component" value="Unassembled WGS sequence"/>
</dbReference>
<dbReference type="GO" id="GO:0051213">
    <property type="term" value="F:dioxygenase activity"/>
    <property type="evidence" value="ECO:0007669"/>
    <property type="project" value="UniProtKB-KW"/>
</dbReference>
<feature type="domain" description="VOC" evidence="2">
    <location>
        <begin position="4"/>
        <end position="117"/>
    </location>
</feature>
<dbReference type="Gene3D" id="3.10.180.10">
    <property type="entry name" value="2,3-Dihydroxybiphenyl 1,2-Dioxygenase, domain 1"/>
    <property type="match status" value="2"/>
</dbReference>
<dbReference type="PROSITE" id="PS51819">
    <property type="entry name" value="VOC"/>
    <property type="match status" value="2"/>
</dbReference>
<keyword evidence="4" id="KW-0223">Dioxygenase</keyword>
<evidence type="ECO:0000313" key="5">
    <source>
        <dbReference type="Proteomes" id="UP000277326"/>
    </source>
</evidence>
<dbReference type="GO" id="GO:0046872">
    <property type="term" value="F:metal ion binding"/>
    <property type="evidence" value="ECO:0007669"/>
    <property type="project" value="UniProtKB-KW"/>
</dbReference>
<evidence type="ECO:0000313" key="6">
    <source>
        <dbReference type="Proteomes" id="UP000282007"/>
    </source>
</evidence>
<dbReference type="SUPFAM" id="SSF54593">
    <property type="entry name" value="Glyoxalase/Bleomycin resistance protein/Dihydroxybiphenyl dioxygenase"/>
    <property type="match status" value="2"/>
</dbReference>
<dbReference type="PROSITE" id="PS00934">
    <property type="entry name" value="GLYOXALASE_I_1"/>
    <property type="match status" value="1"/>
</dbReference>
<dbReference type="EMBL" id="REFS01000003">
    <property type="protein sequence ID" value="RMB18058.1"/>
    <property type="molecule type" value="Genomic_DNA"/>
</dbReference>
<name>A0A3M0D8M9_9EURY</name>
<dbReference type="EMBL" id="CP034145">
    <property type="protein sequence ID" value="AZH26472.1"/>
    <property type="molecule type" value="Genomic_DNA"/>
</dbReference>
<dbReference type="PANTHER" id="PTHR43279:SF1">
    <property type="entry name" value="CATECHOL-2,3-DIOXYGENASE"/>
    <property type="match status" value="1"/>
</dbReference>
<dbReference type="OrthoDB" id="37941at2157"/>
<sequence length="270" mass="29476">MTGHVGRVALRVTDLDRTVAFYEDVIGLETLSRDGDRAVLGVDEPLLILQRSDRPARGPDETGLFHTAFRVPSRAALGDALARIEAAWRLDGASDHHVSEALYLRDPEDNGIEVYCDRPQTEWPTTDDGRVEMDTLPLALDPLRDAAAGDDRAPSGTTVGHVHLEVSDLDAARSFYADDLGLNVRASMSGALFLAFGDYHHHVGANVWNDRSTPPDGRGLAWVELVTNDADAIRSRIDTVTAREEGFEVVDPDGITIRVRRPASHPPSGR</sequence>
<evidence type="ECO:0000256" key="1">
    <source>
        <dbReference type="ARBA" id="ARBA00022723"/>
    </source>
</evidence>
<dbReference type="InterPro" id="IPR029068">
    <property type="entry name" value="Glyas_Bleomycin-R_OHBP_Dase"/>
</dbReference>
<organism evidence="4 5">
    <name type="scientific">Haloplanus aerogenes</name>
    <dbReference type="NCBI Taxonomy" id="660522"/>
    <lineage>
        <taxon>Archaea</taxon>
        <taxon>Methanobacteriati</taxon>
        <taxon>Methanobacteriota</taxon>
        <taxon>Stenosarchaea group</taxon>
        <taxon>Halobacteria</taxon>
        <taxon>Halobacteriales</taxon>
        <taxon>Haloferacaceae</taxon>
        <taxon>Haloplanus</taxon>
    </lineage>
</organism>
<dbReference type="InterPro" id="IPR004360">
    <property type="entry name" value="Glyas_Fos-R_dOase_dom"/>
</dbReference>
<reference evidence="3 6" key="2">
    <citation type="submission" date="2018-07" db="EMBL/GenBank/DDBJ databases">
        <title>Genome sequences of Haloplanus aerogenes JCM 16430T.</title>
        <authorList>
            <person name="Kim Y.B."/>
            <person name="Roh S.W."/>
        </authorList>
    </citation>
    <scope>NUCLEOTIDE SEQUENCE [LARGE SCALE GENOMIC DNA]</scope>
    <source>
        <strain evidence="3 6">JCM 16430</strain>
    </source>
</reference>
<evidence type="ECO:0000259" key="2">
    <source>
        <dbReference type="PROSITE" id="PS51819"/>
    </source>
</evidence>
<keyword evidence="1" id="KW-0479">Metal-binding</keyword>
<evidence type="ECO:0000313" key="3">
    <source>
        <dbReference type="EMBL" id="AZH26472.1"/>
    </source>
</evidence>
<dbReference type="InterPro" id="IPR037523">
    <property type="entry name" value="VOC_core"/>
</dbReference>
<dbReference type="GeneID" id="38472486"/>
<dbReference type="InterPro" id="IPR018146">
    <property type="entry name" value="Glyoxalase_1_CS"/>
</dbReference>
<dbReference type="GO" id="GO:0004462">
    <property type="term" value="F:lactoylglutathione lyase activity"/>
    <property type="evidence" value="ECO:0007669"/>
    <property type="project" value="InterPro"/>
</dbReference>
<dbReference type="RefSeq" id="WP_121920167.1">
    <property type="nucleotide sequence ID" value="NZ_CP034145.1"/>
</dbReference>
<evidence type="ECO:0000313" key="4">
    <source>
        <dbReference type="EMBL" id="RMB18058.1"/>
    </source>
</evidence>
<gene>
    <name evidence="4" type="ORF">ATH50_1504</name>
    <name evidence="3" type="ORF">DU502_14330</name>
</gene>